<accession>A0ABS6UXX6</accession>
<dbReference type="RefSeq" id="WP_218606160.1">
    <property type="nucleotide sequence ID" value="NZ_JADQDJ010000524.1"/>
</dbReference>
<proteinExistence type="predicted"/>
<feature type="region of interest" description="Disordered" evidence="1">
    <location>
        <begin position="51"/>
        <end position="73"/>
    </location>
</feature>
<dbReference type="Proteomes" id="UP000694287">
    <property type="component" value="Unassembled WGS sequence"/>
</dbReference>
<sequence length="73" mass="7694">MSSDAARHVTFRGGGPGQEPVDGPLVEFFLSERDGGTLLRVVEGESVAGIDVEGNGKGWEPELAAAKQRAQEQ</sequence>
<keyword evidence="3" id="KW-1185">Reference proteome</keyword>
<feature type="region of interest" description="Disordered" evidence="1">
    <location>
        <begin position="1"/>
        <end position="23"/>
    </location>
</feature>
<evidence type="ECO:0000313" key="3">
    <source>
        <dbReference type="Proteomes" id="UP000694287"/>
    </source>
</evidence>
<evidence type="ECO:0000313" key="2">
    <source>
        <dbReference type="EMBL" id="MBW0137082.1"/>
    </source>
</evidence>
<protein>
    <submittedName>
        <fullName evidence="2">Uncharacterized protein</fullName>
    </submittedName>
</protein>
<evidence type="ECO:0000256" key="1">
    <source>
        <dbReference type="SAM" id="MobiDB-lite"/>
    </source>
</evidence>
<gene>
    <name evidence="2" type="ORF">I4I81_22865</name>
</gene>
<name>A0ABS6UXX6_9PSEU</name>
<organism evidence="2 3">
    <name type="scientific">Pseudonocardia abyssalis</name>
    <dbReference type="NCBI Taxonomy" id="2792008"/>
    <lineage>
        <taxon>Bacteria</taxon>
        <taxon>Bacillati</taxon>
        <taxon>Actinomycetota</taxon>
        <taxon>Actinomycetes</taxon>
        <taxon>Pseudonocardiales</taxon>
        <taxon>Pseudonocardiaceae</taxon>
        <taxon>Pseudonocardia</taxon>
    </lineage>
</organism>
<comment type="caution">
    <text evidence="2">The sequence shown here is derived from an EMBL/GenBank/DDBJ whole genome shotgun (WGS) entry which is preliminary data.</text>
</comment>
<reference evidence="2 3" key="1">
    <citation type="submission" date="2020-11" db="EMBL/GenBank/DDBJ databases">
        <title>Pseudonocardia abyssalis sp. nov. and Pseudonocardia oceani sp. nov., description and phylogenomic analysis of two novel actinomycetes isolated from the deep Southern Ocean.</title>
        <authorList>
            <person name="Parra J."/>
        </authorList>
    </citation>
    <scope>NUCLEOTIDE SEQUENCE [LARGE SCALE GENOMIC DNA]</scope>
    <source>
        <strain evidence="2 3">KRD-168</strain>
    </source>
</reference>
<dbReference type="EMBL" id="JADQDK010000001">
    <property type="protein sequence ID" value="MBW0137082.1"/>
    <property type="molecule type" value="Genomic_DNA"/>
</dbReference>